<evidence type="ECO:0000256" key="2">
    <source>
        <dbReference type="SAM" id="Phobius"/>
    </source>
</evidence>
<proteinExistence type="predicted"/>
<dbReference type="EMBL" id="CM003372">
    <property type="protein sequence ID" value="KOM36317.1"/>
    <property type="molecule type" value="Genomic_DNA"/>
</dbReference>
<protein>
    <submittedName>
        <fullName evidence="3">Uncharacterized protein</fullName>
    </submittedName>
</protein>
<feature type="transmembrane region" description="Helical" evidence="2">
    <location>
        <begin position="24"/>
        <end position="45"/>
    </location>
</feature>
<sequence length="260" mass="28909">MFTLSLSLHHQNLNFFSHLQSPSLAYTFCKWGPLILTLLATLLILRFRQTTTSIPLITADYDYSDTEDDDHDDAASSTSELEDDQEEEKQEERTNECFRMGGSTNGDPQFLRRPSFGDFLSLSEIANTKSVVKLWDSIGFGLGFDRSCSSSNENVVSVYRGEHGLCPNQAVLVSAGENAAGNLAMRVWDARLRRRLPAVMAEWGPSLGKAVGVESCEVHKVFVRDNGGYGMTVGDIRKAKSPLEKVRDSHWICDGQIHSL</sequence>
<reference evidence="4" key="1">
    <citation type="journal article" date="2015" name="Proc. Natl. Acad. Sci. U.S.A.">
        <title>Genome sequencing of adzuki bean (Vigna angularis) provides insight into high starch and low fat accumulation and domestication.</title>
        <authorList>
            <person name="Yang K."/>
            <person name="Tian Z."/>
            <person name="Chen C."/>
            <person name="Luo L."/>
            <person name="Zhao B."/>
            <person name="Wang Z."/>
            <person name="Yu L."/>
            <person name="Li Y."/>
            <person name="Sun Y."/>
            <person name="Li W."/>
            <person name="Chen Y."/>
            <person name="Li Y."/>
            <person name="Zhang Y."/>
            <person name="Ai D."/>
            <person name="Zhao J."/>
            <person name="Shang C."/>
            <person name="Ma Y."/>
            <person name="Wu B."/>
            <person name="Wang M."/>
            <person name="Gao L."/>
            <person name="Sun D."/>
            <person name="Zhang P."/>
            <person name="Guo F."/>
            <person name="Wang W."/>
            <person name="Li Y."/>
            <person name="Wang J."/>
            <person name="Varshney R.K."/>
            <person name="Wang J."/>
            <person name="Ling H.Q."/>
            <person name="Wan P."/>
        </authorList>
    </citation>
    <scope>NUCLEOTIDE SEQUENCE</scope>
    <source>
        <strain evidence="4">cv. Jingnong 6</strain>
    </source>
</reference>
<evidence type="ECO:0000256" key="1">
    <source>
        <dbReference type="SAM" id="MobiDB-lite"/>
    </source>
</evidence>
<evidence type="ECO:0000313" key="3">
    <source>
        <dbReference type="EMBL" id="KOM36317.1"/>
    </source>
</evidence>
<accession>A0A0L9U0V9</accession>
<name>A0A0L9U0V9_PHAAN</name>
<keyword evidence="2" id="KW-0812">Transmembrane</keyword>
<dbReference type="PANTHER" id="PTHR36715">
    <property type="entry name" value="BNAANNG41370D PROTEIN"/>
    <property type="match status" value="1"/>
</dbReference>
<dbReference type="AlphaFoldDB" id="A0A0L9U0V9"/>
<organism evidence="3 4">
    <name type="scientific">Phaseolus angularis</name>
    <name type="common">Azuki bean</name>
    <name type="synonym">Vigna angularis</name>
    <dbReference type="NCBI Taxonomy" id="3914"/>
    <lineage>
        <taxon>Eukaryota</taxon>
        <taxon>Viridiplantae</taxon>
        <taxon>Streptophyta</taxon>
        <taxon>Embryophyta</taxon>
        <taxon>Tracheophyta</taxon>
        <taxon>Spermatophyta</taxon>
        <taxon>Magnoliopsida</taxon>
        <taxon>eudicotyledons</taxon>
        <taxon>Gunneridae</taxon>
        <taxon>Pentapetalae</taxon>
        <taxon>rosids</taxon>
        <taxon>fabids</taxon>
        <taxon>Fabales</taxon>
        <taxon>Fabaceae</taxon>
        <taxon>Papilionoideae</taxon>
        <taxon>50 kb inversion clade</taxon>
        <taxon>NPAAA clade</taxon>
        <taxon>indigoferoid/millettioid clade</taxon>
        <taxon>Phaseoleae</taxon>
        <taxon>Vigna</taxon>
    </lineage>
</organism>
<keyword evidence="2" id="KW-0472">Membrane</keyword>
<feature type="compositionally biased region" description="Acidic residues" evidence="1">
    <location>
        <begin position="80"/>
        <end position="89"/>
    </location>
</feature>
<dbReference type="OMA" id="LRKFNGA"/>
<dbReference type="Gramene" id="KOM36317">
    <property type="protein sequence ID" value="KOM36317"/>
    <property type="gene ID" value="LR48_Vigan02g246700"/>
</dbReference>
<dbReference type="Proteomes" id="UP000053144">
    <property type="component" value="Chromosome 2"/>
</dbReference>
<gene>
    <name evidence="3" type="ORF">LR48_Vigan02g246700</name>
</gene>
<feature type="region of interest" description="Disordered" evidence="1">
    <location>
        <begin position="65"/>
        <end position="100"/>
    </location>
</feature>
<evidence type="ECO:0000313" key="4">
    <source>
        <dbReference type="Proteomes" id="UP000053144"/>
    </source>
</evidence>
<keyword evidence="2" id="KW-1133">Transmembrane helix</keyword>
<dbReference type="PANTHER" id="PTHR36715:SF1">
    <property type="entry name" value="PROTEIN, PUTATIVE-RELATED"/>
    <property type="match status" value="1"/>
</dbReference>